<dbReference type="Proteomes" id="UP000320660">
    <property type="component" value="Segment"/>
</dbReference>
<dbReference type="EMBL" id="MK368614">
    <property type="protein sequence ID" value="QAU04277.1"/>
    <property type="molecule type" value="Genomic_DNA"/>
</dbReference>
<dbReference type="KEGG" id="vg:55613490"/>
<sequence length="149" mass="17373">MNNKELLENAIPLLDTEGFFSNEGYRLKSKLSLRYDPFQAVLVVGDEFEFALDGCIFNQGYIQLVHQTDWKDNLPDSPVDYAIDELLTTIQKPNTEIENLDPSYLEKFIEMTKELMEAFREQGNKEGNSWLRGDLYRFNNDVEHLKLTN</sequence>
<proteinExistence type="predicted"/>
<name>A0A513PWN9_9CAUD</name>
<keyword evidence="2" id="KW-1185">Reference proteome</keyword>
<protein>
    <submittedName>
        <fullName evidence="1">Uncharacterized protein</fullName>
    </submittedName>
</protein>
<organism evidence="1 2">
    <name type="scientific">Vibrio phage 2 TSL-2019</name>
    <dbReference type="NCBI Taxonomy" id="2508172"/>
    <lineage>
        <taxon>Viruses</taxon>
        <taxon>Duplodnaviria</taxon>
        <taxon>Heunggongvirae</taxon>
        <taxon>Uroviricota</taxon>
        <taxon>Caudoviricetes</taxon>
        <taxon>Chimalliviridae</taxon>
        <taxon>Gorgonvirinae</taxon>
        <taxon>Aphroditevirus</taxon>
        <taxon>Aphroditevirus av2TSL2019</taxon>
    </lineage>
</organism>
<dbReference type="RefSeq" id="YP_009843224.1">
    <property type="nucleotide sequence ID" value="NC_048747.1"/>
</dbReference>
<reference evidence="1 2" key="1">
    <citation type="submission" date="2019-01" db="EMBL/GenBank/DDBJ databases">
        <authorList>
            <person name="Le T.S."/>
            <person name="Kurtboke I."/>
        </authorList>
    </citation>
    <scope>NUCLEOTIDE SEQUENCE [LARGE SCALE GENOMIC DNA]</scope>
</reference>
<evidence type="ECO:0000313" key="1">
    <source>
        <dbReference type="EMBL" id="QAU04277.1"/>
    </source>
</evidence>
<accession>A0A513PWN9</accession>
<dbReference type="GeneID" id="55613490"/>
<evidence type="ECO:0000313" key="2">
    <source>
        <dbReference type="Proteomes" id="UP000320660"/>
    </source>
</evidence>